<proteinExistence type="predicted"/>
<reference evidence="1 2" key="1">
    <citation type="submission" date="2023-02" db="EMBL/GenBank/DDBJ databases">
        <title>Genome sequence of Sphingobacterium sp. KACC 22765.</title>
        <authorList>
            <person name="Kim S."/>
            <person name="Heo J."/>
            <person name="Kwon S.-W."/>
        </authorList>
    </citation>
    <scope>NUCLEOTIDE SEQUENCE [LARGE SCALE GENOMIC DNA]</scope>
    <source>
        <strain evidence="1 2">KACC 22765</strain>
    </source>
</reference>
<protein>
    <submittedName>
        <fullName evidence="1">Uncharacterized protein</fullName>
    </submittedName>
</protein>
<evidence type="ECO:0000313" key="1">
    <source>
        <dbReference type="EMBL" id="WDF69268.1"/>
    </source>
</evidence>
<gene>
    <name evidence="1" type="ORF">PQ465_02530</name>
</gene>
<accession>A0ABY7WLI5</accession>
<evidence type="ECO:0000313" key="2">
    <source>
        <dbReference type="Proteomes" id="UP001221558"/>
    </source>
</evidence>
<dbReference type="RefSeq" id="WP_274267993.1">
    <property type="nucleotide sequence ID" value="NZ_CP117880.1"/>
</dbReference>
<sequence length="73" mass="8186">MIRPLIYCETSLHVEQSLATIDSRIAELHALRELYAAKYNELQDSGLTTTETAENKQTAKIQDPLKADLQGII</sequence>
<dbReference type="EMBL" id="CP117880">
    <property type="protein sequence ID" value="WDF69268.1"/>
    <property type="molecule type" value="Genomic_DNA"/>
</dbReference>
<organism evidence="1 2">
    <name type="scientific">Sphingobacterium oryzagri</name>
    <dbReference type="NCBI Taxonomy" id="3025669"/>
    <lineage>
        <taxon>Bacteria</taxon>
        <taxon>Pseudomonadati</taxon>
        <taxon>Bacteroidota</taxon>
        <taxon>Sphingobacteriia</taxon>
        <taxon>Sphingobacteriales</taxon>
        <taxon>Sphingobacteriaceae</taxon>
        <taxon>Sphingobacterium</taxon>
    </lineage>
</organism>
<keyword evidence="2" id="KW-1185">Reference proteome</keyword>
<name>A0ABY7WLI5_9SPHI</name>
<dbReference type="Proteomes" id="UP001221558">
    <property type="component" value="Chromosome"/>
</dbReference>